<dbReference type="RefSeq" id="XP_071909800.1">
    <property type="nucleotide sequence ID" value="XM_072053699.1"/>
</dbReference>
<reference evidence="2" key="1">
    <citation type="submission" date="2025-08" db="UniProtKB">
        <authorList>
            <consortium name="RefSeq"/>
        </authorList>
    </citation>
    <scope>IDENTIFICATION</scope>
    <source>
        <tissue evidence="2">Leaves</tissue>
    </source>
</reference>
<protein>
    <submittedName>
        <fullName evidence="2">Uncharacterized protein</fullName>
    </submittedName>
</protein>
<accession>A0ABM4UR94</accession>
<gene>
    <name evidence="2" type="primary">LOC140008811</name>
</gene>
<sequence length="121" mass="13485">MIHSVGNGTLMNLLDVFSIRVAKLENVPSFDIQASVPAQNLYRGRVLYTAYLVLKLDSEPHELGRASASIIFAEDEGHIEITRYFSPQQIVFIGKSPNGNEPGKHPEPHGDGWKEINWVIS</sequence>
<evidence type="ECO:0000313" key="1">
    <source>
        <dbReference type="Proteomes" id="UP001652660"/>
    </source>
</evidence>
<dbReference type="Proteomes" id="UP001652660">
    <property type="component" value="Chromosome 6c"/>
</dbReference>
<dbReference type="Pfam" id="PF14299">
    <property type="entry name" value="PP2"/>
    <property type="match status" value="1"/>
</dbReference>
<evidence type="ECO:0000313" key="2">
    <source>
        <dbReference type="RefSeq" id="XP_071909800.1"/>
    </source>
</evidence>
<organism evidence="1 2">
    <name type="scientific">Coffea arabica</name>
    <name type="common">Arabian coffee</name>
    <dbReference type="NCBI Taxonomy" id="13443"/>
    <lineage>
        <taxon>Eukaryota</taxon>
        <taxon>Viridiplantae</taxon>
        <taxon>Streptophyta</taxon>
        <taxon>Embryophyta</taxon>
        <taxon>Tracheophyta</taxon>
        <taxon>Spermatophyta</taxon>
        <taxon>Magnoliopsida</taxon>
        <taxon>eudicotyledons</taxon>
        <taxon>Gunneridae</taxon>
        <taxon>Pentapetalae</taxon>
        <taxon>asterids</taxon>
        <taxon>lamiids</taxon>
        <taxon>Gentianales</taxon>
        <taxon>Rubiaceae</taxon>
        <taxon>Ixoroideae</taxon>
        <taxon>Gardenieae complex</taxon>
        <taxon>Bertiereae - Coffeeae clade</taxon>
        <taxon>Coffeeae</taxon>
        <taxon>Coffea</taxon>
    </lineage>
</organism>
<proteinExistence type="predicted"/>
<name>A0ABM4UR94_COFAR</name>
<dbReference type="GeneID" id="140008811"/>
<keyword evidence="1" id="KW-1185">Reference proteome</keyword>
<dbReference type="InterPro" id="IPR025886">
    <property type="entry name" value="PP2-like"/>
</dbReference>